<keyword evidence="4" id="KW-0653">Protein transport</keyword>
<dbReference type="EMBL" id="CATNWA010018900">
    <property type="protein sequence ID" value="CAI9610140.1"/>
    <property type="molecule type" value="Genomic_DNA"/>
</dbReference>
<organism evidence="9 10">
    <name type="scientific">Staurois parvus</name>
    <dbReference type="NCBI Taxonomy" id="386267"/>
    <lineage>
        <taxon>Eukaryota</taxon>
        <taxon>Metazoa</taxon>
        <taxon>Chordata</taxon>
        <taxon>Craniata</taxon>
        <taxon>Vertebrata</taxon>
        <taxon>Euteleostomi</taxon>
        <taxon>Amphibia</taxon>
        <taxon>Batrachia</taxon>
        <taxon>Anura</taxon>
        <taxon>Neobatrachia</taxon>
        <taxon>Ranoidea</taxon>
        <taxon>Ranidae</taxon>
        <taxon>Staurois</taxon>
    </lineage>
</organism>
<evidence type="ECO:0000256" key="2">
    <source>
        <dbReference type="ARBA" id="ARBA00022448"/>
    </source>
</evidence>
<evidence type="ECO:0000256" key="4">
    <source>
        <dbReference type="ARBA" id="ARBA00022927"/>
    </source>
</evidence>
<name>A0ABN9GPU7_9NEOB</name>
<gene>
    <name evidence="9" type="ORF">SPARVUS_LOCUS14375835</name>
</gene>
<dbReference type="PANTHER" id="PTHR13257:SF0">
    <property type="entry name" value="NUCLEAR PORE COMPLEX PROTEIN NUP88"/>
    <property type="match status" value="1"/>
</dbReference>
<feature type="coiled-coil region" evidence="8">
    <location>
        <begin position="541"/>
        <end position="582"/>
    </location>
</feature>
<accession>A0ABN9GPU7</accession>
<evidence type="ECO:0000256" key="8">
    <source>
        <dbReference type="SAM" id="Coils"/>
    </source>
</evidence>
<keyword evidence="3" id="KW-0509">mRNA transport</keyword>
<dbReference type="InterPro" id="IPR019321">
    <property type="entry name" value="Nucleoporin_Nup88"/>
</dbReference>
<reference evidence="9" key="1">
    <citation type="submission" date="2023-05" db="EMBL/GenBank/DDBJ databases">
        <authorList>
            <person name="Stuckert A."/>
        </authorList>
    </citation>
    <scope>NUCLEOTIDE SEQUENCE</scope>
</reference>
<dbReference type="Proteomes" id="UP001162483">
    <property type="component" value="Unassembled WGS sequence"/>
</dbReference>
<comment type="caution">
    <text evidence="9">The sequence shown here is derived from an EMBL/GenBank/DDBJ whole genome shotgun (WGS) entry which is preliminary data.</text>
</comment>
<evidence type="ECO:0000256" key="7">
    <source>
        <dbReference type="ARBA" id="ARBA00023242"/>
    </source>
</evidence>
<evidence type="ECO:0000313" key="10">
    <source>
        <dbReference type="Proteomes" id="UP001162483"/>
    </source>
</evidence>
<keyword evidence="7" id="KW-0539">Nucleus</keyword>
<keyword evidence="6" id="KW-0906">Nuclear pore complex</keyword>
<proteinExistence type="predicted"/>
<dbReference type="PANTHER" id="PTHR13257">
    <property type="entry name" value="NUCLEOPORIN NUP84-RELATED"/>
    <property type="match status" value="1"/>
</dbReference>
<protein>
    <recommendedName>
        <fullName evidence="11">Nucleoporin 88</fullName>
    </recommendedName>
</protein>
<sequence length="677" mass="76539">SLVCFTFPFVTCVSVLSFRQVIVIINHFVFLIYQRLLCIHNPLFEVSQVLLSPARRHIALIGTKGLMVLEVPERWGKNSEFAGGERAVNCRTIPFAERMLSSSTSLFLKQAIWYPGEIQEPHLILLTSDNTIRIYSLRDHLKPIKVIPLSNSEEETSFSHIGRSYRASLGETAVACDFGPLVAFNRGHGLHSKEETAYPLYILYENGETFLIYISLQNGNRYVGKLLGPLPMHPAAEDNYGYDACAVLCLPSVPSILVIATESGLLYHCVVLEAEDDDEQTSNKTWSSPDTDLVPSLYVCECVELELALKITATEDEVHVDTDFSCPIRLHRDPVCPSRYHCTHMAGVHSVGLTWFEKLGTFLAADEEDKDSLHELATEQKCLVEHIMCTKPLPCSLPAPIQGFWIISDLALGTAMICVTSGYKCIIRPLQTTICQPSPLLLCSQVDKSVAETLPRVLADVKGSFESHIRGILSRNSGNPLLLNASNKDSSPPPEECLQLLSRAIQVFREEYVLKMDLAREEIQRRVKLLMFQKKKQMEDLQHCKEERTCLKETAERLAEKYEEAKDKQEALINRMKAVLRNFYTQLCILSDSERDMKKELQITSEQLHHLGNAIKQIKMKTAYQEKQVEKEKSPSVSNLTLNNYQKKTIQTVLKEAGEHIQEMVKQINSIRSHVNF</sequence>
<feature type="non-terminal residue" evidence="9">
    <location>
        <position position="1"/>
    </location>
</feature>
<comment type="subcellular location">
    <subcellularLocation>
        <location evidence="1">Nucleus</location>
        <location evidence="1">Nuclear pore complex</location>
    </subcellularLocation>
</comment>
<evidence type="ECO:0000256" key="6">
    <source>
        <dbReference type="ARBA" id="ARBA00023132"/>
    </source>
</evidence>
<evidence type="ECO:0000256" key="3">
    <source>
        <dbReference type="ARBA" id="ARBA00022816"/>
    </source>
</evidence>
<keyword evidence="8" id="KW-0175">Coiled coil</keyword>
<evidence type="ECO:0008006" key="11">
    <source>
        <dbReference type="Google" id="ProtNLM"/>
    </source>
</evidence>
<keyword evidence="5" id="KW-0811">Translocation</keyword>
<evidence type="ECO:0000256" key="5">
    <source>
        <dbReference type="ARBA" id="ARBA00023010"/>
    </source>
</evidence>
<dbReference type="InterPro" id="IPR037700">
    <property type="entry name" value="NUP88/NUP82"/>
</dbReference>
<evidence type="ECO:0000313" key="9">
    <source>
        <dbReference type="EMBL" id="CAI9610140.1"/>
    </source>
</evidence>
<keyword evidence="2" id="KW-0813">Transport</keyword>
<keyword evidence="10" id="KW-1185">Reference proteome</keyword>
<evidence type="ECO:0000256" key="1">
    <source>
        <dbReference type="ARBA" id="ARBA00004567"/>
    </source>
</evidence>
<dbReference type="Pfam" id="PF10168">
    <property type="entry name" value="Nup88"/>
    <property type="match status" value="1"/>
</dbReference>